<organism evidence="1 2">
    <name type="scientific">Irpex rosettiformis</name>
    <dbReference type="NCBI Taxonomy" id="378272"/>
    <lineage>
        <taxon>Eukaryota</taxon>
        <taxon>Fungi</taxon>
        <taxon>Dikarya</taxon>
        <taxon>Basidiomycota</taxon>
        <taxon>Agaricomycotina</taxon>
        <taxon>Agaricomycetes</taxon>
        <taxon>Polyporales</taxon>
        <taxon>Irpicaceae</taxon>
        <taxon>Irpex</taxon>
    </lineage>
</organism>
<reference evidence="1" key="1">
    <citation type="journal article" date="2021" name="Environ. Microbiol.">
        <title>Gene family expansions and transcriptome signatures uncover fungal adaptations to wood decay.</title>
        <authorList>
            <person name="Hage H."/>
            <person name="Miyauchi S."/>
            <person name="Viragh M."/>
            <person name="Drula E."/>
            <person name="Min B."/>
            <person name="Chaduli D."/>
            <person name="Navarro D."/>
            <person name="Favel A."/>
            <person name="Norest M."/>
            <person name="Lesage-Meessen L."/>
            <person name="Balint B."/>
            <person name="Merenyi Z."/>
            <person name="de Eugenio L."/>
            <person name="Morin E."/>
            <person name="Martinez A.T."/>
            <person name="Baldrian P."/>
            <person name="Stursova M."/>
            <person name="Martinez M.J."/>
            <person name="Novotny C."/>
            <person name="Magnuson J.K."/>
            <person name="Spatafora J.W."/>
            <person name="Maurice S."/>
            <person name="Pangilinan J."/>
            <person name="Andreopoulos W."/>
            <person name="LaButti K."/>
            <person name="Hundley H."/>
            <person name="Na H."/>
            <person name="Kuo A."/>
            <person name="Barry K."/>
            <person name="Lipzen A."/>
            <person name="Henrissat B."/>
            <person name="Riley R."/>
            <person name="Ahrendt S."/>
            <person name="Nagy L.G."/>
            <person name="Grigoriev I.V."/>
            <person name="Martin F."/>
            <person name="Rosso M.N."/>
        </authorList>
    </citation>
    <scope>NUCLEOTIDE SEQUENCE</scope>
    <source>
        <strain evidence="1">CBS 384.51</strain>
    </source>
</reference>
<evidence type="ECO:0000313" key="2">
    <source>
        <dbReference type="Proteomes" id="UP001055072"/>
    </source>
</evidence>
<comment type="caution">
    <text evidence="1">The sequence shown here is derived from an EMBL/GenBank/DDBJ whole genome shotgun (WGS) entry which is preliminary data.</text>
</comment>
<gene>
    <name evidence="1" type="ORF">BDY19DRAFT_249087</name>
</gene>
<sequence length="372" mass="41488">MHHAIASSSRPRAKTLLPQENHPSEDYTEQTGILRATTLNMGFFPRLGRGGKNVRHGHGLDMSRSIPLKDLIPALNPLQKAFFDKLDGELDKVETFYIEREKEMHTKVSVLKGQLHELQEHRRVFHEAEGANSWLHLRRGKVNNLRYQSPAEPSQRAQSKSSARKRRGYKGDSDTLSRPTSNTCDAKNLEEAIENPPIKIHSETSDEGTLRNHAGEANGNGSGSGSGSGSGGSGGEDVPKGWKKVRHNFQKHVSVKNLDSPGRSEGAKYDPDEYIHAKKSLKKAVLECYRGLEVLENYRTLNLIGFRKALKKFEKVTQQAYFLEKIEPSAFSSGTAVQGMISQVEEMYATRFSEVNPLVIMVSHSDTVTSPR</sequence>
<evidence type="ECO:0000313" key="1">
    <source>
        <dbReference type="EMBL" id="KAI0087370.1"/>
    </source>
</evidence>
<dbReference type="Proteomes" id="UP001055072">
    <property type="component" value="Unassembled WGS sequence"/>
</dbReference>
<keyword evidence="2" id="KW-1185">Reference proteome</keyword>
<name>A0ACB8U034_9APHY</name>
<accession>A0ACB8U034</accession>
<protein>
    <submittedName>
        <fullName evidence="1">SPX domain-containing protein</fullName>
    </submittedName>
</protein>
<dbReference type="EMBL" id="MU274918">
    <property type="protein sequence ID" value="KAI0087370.1"/>
    <property type="molecule type" value="Genomic_DNA"/>
</dbReference>
<proteinExistence type="predicted"/>